<evidence type="ECO:0000313" key="7">
    <source>
        <dbReference type="Proteomes" id="UP000239197"/>
    </source>
</evidence>
<gene>
    <name evidence="6" type="ORF">BV494_06815</name>
</gene>
<dbReference type="Gene3D" id="1.10.10.10">
    <property type="entry name" value="Winged helix-like DNA-binding domain superfamily/Winged helix DNA-binding domain"/>
    <property type="match status" value="1"/>
</dbReference>
<evidence type="ECO:0000313" key="6">
    <source>
        <dbReference type="EMBL" id="AVF34658.1"/>
    </source>
</evidence>
<keyword evidence="3" id="KW-0238">DNA-binding</keyword>
<dbReference type="PANTHER" id="PTHR30579">
    <property type="entry name" value="TRANSCRIPTIONAL REGULATOR"/>
    <property type="match status" value="1"/>
</dbReference>
<keyword evidence="2" id="KW-0805">Transcription regulation</keyword>
<dbReference type="GO" id="GO:0003677">
    <property type="term" value="F:DNA binding"/>
    <property type="evidence" value="ECO:0007669"/>
    <property type="project" value="UniProtKB-KW"/>
</dbReference>
<dbReference type="KEGG" id="rox:BV494_06815"/>
<dbReference type="GO" id="GO:0003700">
    <property type="term" value="F:DNA-binding transcription factor activity"/>
    <property type="evidence" value="ECO:0007669"/>
    <property type="project" value="InterPro"/>
</dbReference>
<accession>A0A2L1UPA6</accession>
<dbReference type="InterPro" id="IPR036390">
    <property type="entry name" value="WH_DNA-bd_sf"/>
</dbReference>
<dbReference type="EMBL" id="CP019062">
    <property type="protein sequence ID" value="AVF34658.1"/>
    <property type="molecule type" value="Genomic_DNA"/>
</dbReference>
<feature type="domain" description="HTH lysR-type" evidence="5">
    <location>
        <begin position="8"/>
        <end position="59"/>
    </location>
</feature>
<dbReference type="AlphaFoldDB" id="A0A2L1UPA6"/>
<comment type="similarity">
    <text evidence="1">Belongs to the LysR transcriptional regulatory family.</text>
</comment>
<evidence type="ECO:0000259" key="5">
    <source>
        <dbReference type="PROSITE" id="PS50931"/>
    </source>
</evidence>
<dbReference type="PROSITE" id="PS50931">
    <property type="entry name" value="HTH_LYSR"/>
    <property type="match status" value="1"/>
</dbReference>
<dbReference type="Proteomes" id="UP000239197">
    <property type="component" value="Chromosome"/>
</dbReference>
<keyword evidence="7" id="KW-1185">Reference proteome</keyword>
<evidence type="ECO:0000256" key="4">
    <source>
        <dbReference type="ARBA" id="ARBA00023163"/>
    </source>
</evidence>
<dbReference type="InterPro" id="IPR000847">
    <property type="entry name" value="LysR_HTH_N"/>
</dbReference>
<evidence type="ECO:0000256" key="2">
    <source>
        <dbReference type="ARBA" id="ARBA00023015"/>
    </source>
</evidence>
<dbReference type="Pfam" id="PF00126">
    <property type="entry name" value="HTH_1"/>
    <property type="match status" value="1"/>
</dbReference>
<protein>
    <recommendedName>
        <fullName evidence="5">HTH lysR-type domain-containing protein</fullName>
    </recommendedName>
</protein>
<organism evidence="6 7">
    <name type="scientific">Rahnella sikkimica</name>
    <dbReference type="NCBI Taxonomy" id="1805933"/>
    <lineage>
        <taxon>Bacteria</taxon>
        <taxon>Pseudomonadati</taxon>
        <taxon>Pseudomonadota</taxon>
        <taxon>Gammaproteobacteria</taxon>
        <taxon>Enterobacterales</taxon>
        <taxon>Yersiniaceae</taxon>
        <taxon>Rahnella</taxon>
    </lineage>
</organism>
<proteinExistence type="inferred from homology"/>
<reference evidence="7" key="1">
    <citation type="submission" date="2017-01" db="EMBL/GenBank/DDBJ databases">
        <title>Genome sequence of Rouxiella sp. ERMR1:05.</title>
        <authorList>
            <person name="Kumar R."/>
            <person name="Singh D."/>
            <person name="Kumar S."/>
        </authorList>
    </citation>
    <scope>NUCLEOTIDE SEQUENCE [LARGE SCALE GENOMIC DNA]</scope>
    <source>
        <strain evidence="7">ERMR1:05</strain>
    </source>
</reference>
<dbReference type="PANTHER" id="PTHR30579:SF7">
    <property type="entry name" value="HTH-TYPE TRANSCRIPTIONAL REGULATOR LRHA-RELATED"/>
    <property type="match status" value="1"/>
</dbReference>
<dbReference type="InterPro" id="IPR050176">
    <property type="entry name" value="LTTR"/>
</dbReference>
<dbReference type="SUPFAM" id="SSF46785">
    <property type="entry name" value="Winged helix' DNA-binding domain"/>
    <property type="match status" value="1"/>
</dbReference>
<keyword evidence="4" id="KW-0804">Transcription</keyword>
<sequence>MFMSKKVKYFIHCMKFGNFNKAAEELCITRSPLIKTISDIEYSIGEKLFIRNYNVLEPTEIAGMLYGKLMPLYDMSKAIERDLKNELSSSRLQFIFDISFPLGLVKQIISIMKIEGINFTSQRQLVNESCIKELSGSSTKVFLSLRGNISNDHTNRHKITESNLCLLLPTKMNTGELVNGSLPDIPILMYACEFSEDIQKWLTYALREKYSNLQFKTCEMDIMSMVIAVSKGHAMLILPENSALNYHVSGVDKIVIKNVLITSYIYHNAKGEVTNSINKVLSIFKTFF</sequence>
<name>A0A2L1UPA6_9GAMM</name>
<evidence type="ECO:0000256" key="1">
    <source>
        <dbReference type="ARBA" id="ARBA00009437"/>
    </source>
</evidence>
<dbReference type="InterPro" id="IPR036388">
    <property type="entry name" value="WH-like_DNA-bd_sf"/>
</dbReference>
<evidence type="ECO:0000256" key="3">
    <source>
        <dbReference type="ARBA" id="ARBA00023125"/>
    </source>
</evidence>